<name>A0ABC9W3I3_GRUJA</name>
<proteinExistence type="predicted"/>
<comment type="caution">
    <text evidence="2">The sequence shown here is derived from an EMBL/GenBank/DDBJ whole genome shotgun (WGS) entry which is preliminary data.</text>
</comment>
<dbReference type="PANTHER" id="PTHR33332">
    <property type="entry name" value="REVERSE TRANSCRIPTASE DOMAIN-CONTAINING PROTEIN"/>
    <property type="match status" value="1"/>
</dbReference>
<dbReference type="Proteomes" id="UP001623348">
    <property type="component" value="Unassembled WGS sequence"/>
</dbReference>
<dbReference type="InterPro" id="IPR000477">
    <property type="entry name" value="RT_dom"/>
</dbReference>
<reference evidence="2 3" key="1">
    <citation type="submission" date="2024-06" db="EMBL/GenBank/DDBJ databases">
        <title>The draft genome of Grus japonensis, version 3.</title>
        <authorList>
            <person name="Nabeshima K."/>
            <person name="Suzuki S."/>
            <person name="Onuma M."/>
        </authorList>
    </citation>
    <scope>NUCLEOTIDE SEQUENCE [LARGE SCALE GENOMIC DNA]</scope>
    <source>
        <strain evidence="2 3">451A</strain>
    </source>
</reference>
<organism evidence="2 3">
    <name type="scientific">Grus japonensis</name>
    <name type="common">Japanese crane</name>
    <name type="synonym">Red-crowned crane</name>
    <dbReference type="NCBI Taxonomy" id="30415"/>
    <lineage>
        <taxon>Eukaryota</taxon>
        <taxon>Metazoa</taxon>
        <taxon>Chordata</taxon>
        <taxon>Craniata</taxon>
        <taxon>Vertebrata</taxon>
        <taxon>Euteleostomi</taxon>
        <taxon>Archelosauria</taxon>
        <taxon>Archosauria</taxon>
        <taxon>Dinosauria</taxon>
        <taxon>Saurischia</taxon>
        <taxon>Theropoda</taxon>
        <taxon>Coelurosauria</taxon>
        <taxon>Aves</taxon>
        <taxon>Neognathae</taxon>
        <taxon>Neoaves</taxon>
        <taxon>Gruiformes</taxon>
        <taxon>Gruidae</taxon>
        <taxon>Grus</taxon>
    </lineage>
</organism>
<protein>
    <submittedName>
        <fullName evidence="2">Mitochondrial enolase superfamily member 1</fullName>
    </submittedName>
</protein>
<dbReference type="SUPFAM" id="SSF56672">
    <property type="entry name" value="DNA/RNA polymerases"/>
    <property type="match status" value="1"/>
</dbReference>
<dbReference type="AlphaFoldDB" id="A0ABC9W3I3"/>
<sequence length="261" mass="29514">MELADVTQEQVEQSYYLLKKKLKARHRENKEVIDGNHHGFTKGKSCLTNSVAFCDGVTASVDKGRVTDVICLDLCKAFDVFLHDILVSKLEKHGFDRWTAQRIRSWLDGCTQRVVVNGSMSKWRPVTSGAPQGSVLGSALFNIFVGNMDSGIECTLSKFADDTKLCGVVDTLEGSRSREVILPLYSALVRPHLEYCMQLWGPQYKKDLELLEQVQRRATKLVRGIELSCEDRLRELGLFSLEKRRLWGDLIVAFQFLKGPT</sequence>
<evidence type="ECO:0000313" key="2">
    <source>
        <dbReference type="EMBL" id="GAB0179663.1"/>
    </source>
</evidence>
<dbReference type="EMBL" id="BAAFJT010000001">
    <property type="protein sequence ID" value="GAB0179663.1"/>
    <property type="molecule type" value="Genomic_DNA"/>
</dbReference>
<gene>
    <name evidence="2" type="ORF">GRJ2_000431600</name>
</gene>
<accession>A0ABC9W3I3</accession>
<evidence type="ECO:0000313" key="3">
    <source>
        <dbReference type="Proteomes" id="UP001623348"/>
    </source>
</evidence>
<keyword evidence="3" id="KW-1185">Reference proteome</keyword>
<evidence type="ECO:0000259" key="1">
    <source>
        <dbReference type="Pfam" id="PF00078"/>
    </source>
</evidence>
<dbReference type="Pfam" id="PF00078">
    <property type="entry name" value="RVT_1"/>
    <property type="match status" value="1"/>
</dbReference>
<feature type="domain" description="Reverse transcriptase" evidence="1">
    <location>
        <begin position="18"/>
        <end position="164"/>
    </location>
</feature>
<dbReference type="InterPro" id="IPR043502">
    <property type="entry name" value="DNA/RNA_pol_sf"/>
</dbReference>